<evidence type="ECO:0008006" key="4">
    <source>
        <dbReference type="Google" id="ProtNLM"/>
    </source>
</evidence>
<dbReference type="RefSeq" id="WP_207298504.1">
    <property type="nucleotide sequence ID" value="NZ_CP071448.1"/>
</dbReference>
<feature type="transmembrane region" description="Helical" evidence="1">
    <location>
        <begin position="46"/>
        <end position="66"/>
    </location>
</feature>
<feature type="transmembrane region" description="Helical" evidence="1">
    <location>
        <begin position="6"/>
        <end position="26"/>
    </location>
</feature>
<keyword evidence="1" id="KW-0472">Membrane</keyword>
<organism evidence="2 3">
    <name type="scientific">Flavobacterium endoglycinae</name>
    <dbReference type="NCBI Taxonomy" id="2816357"/>
    <lineage>
        <taxon>Bacteria</taxon>
        <taxon>Pseudomonadati</taxon>
        <taxon>Bacteroidota</taxon>
        <taxon>Flavobacteriia</taxon>
        <taxon>Flavobacteriales</taxon>
        <taxon>Flavobacteriaceae</taxon>
        <taxon>Flavobacterium</taxon>
    </lineage>
</organism>
<sequence length="67" mass="7892">MALIIILKTYCAYFSVSQLLILIEFLNQITMITEEDKIEIIKDLRVARLLWFAIGFFLATLIMYFVI</sequence>
<keyword evidence="1" id="KW-0812">Transmembrane</keyword>
<reference evidence="2 3" key="1">
    <citation type="submission" date="2021-03" db="EMBL/GenBank/DDBJ databases">
        <title>Flavobacterium kribbensis sp. nov, an endophytic bacteria, isolated from soybean.</title>
        <authorList>
            <person name="Lee J."/>
            <person name="Seo J."/>
        </authorList>
    </citation>
    <scope>NUCLEOTIDE SEQUENCE [LARGE SCALE GENOMIC DNA]</scope>
    <source>
        <strain evidence="2 3">BB8</strain>
    </source>
</reference>
<name>A0ABX7QJV0_9FLAO</name>
<keyword evidence="1" id="KW-1133">Transmembrane helix</keyword>
<keyword evidence="3" id="KW-1185">Reference proteome</keyword>
<proteinExistence type="predicted"/>
<dbReference type="Proteomes" id="UP000663440">
    <property type="component" value="Chromosome"/>
</dbReference>
<accession>A0ABX7QJV0</accession>
<evidence type="ECO:0000313" key="2">
    <source>
        <dbReference type="EMBL" id="QSW91386.1"/>
    </source>
</evidence>
<protein>
    <recommendedName>
        <fullName evidence="4">Diacylglycerol kinase</fullName>
    </recommendedName>
</protein>
<evidence type="ECO:0000313" key="3">
    <source>
        <dbReference type="Proteomes" id="UP000663440"/>
    </source>
</evidence>
<gene>
    <name evidence="2" type="ORF">J0383_11415</name>
</gene>
<dbReference type="EMBL" id="CP071448">
    <property type="protein sequence ID" value="QSW91386.1"/>
    <property type="molecule type" value="Genomic_DNA"/>
</dbReference>
<evidence type="ECO:0000256" key="1">
    <source>
        <dbReference type="SAM" id="Phobius"/>
    </source>
</evidence>